<name>X1GKG9_9ZZZZ</name>
<keyword evidence="1" id="KW-1133">Transmembrane helix</keyword>
<gene>
    <name evidence="2" type="ORF">S03H2_12033</name>
</gene>
<evidence type="ECO:0000256" key="1">
    <source>
        <dbReference type="SAM" id="Phobius"/>
    </source>
</evidence>
<keyword evidence="1" id="KW-0472">Membrane</keyword>
<comment type="caution">
    <text evidence="2">The sequence shown here is derived from an EMBL/GenBank/DDBJ whole genome shotgun (WGS) entry which is preliminary data.</text>
</comment>
<dbReference type="EMBL" id="BARU01006128">
    <property type="protein sequence ID" value="GAH45350.1"/>
    <property type="molecule type" value="Genomic_DNA"/>
</dbReference>
<organism evidence="2">
    <name type="scientific">marine sediment metagenome</name>
    <dbReference type="NCBI Taxonomy" id="412755"/>
    <lineage>
        <taxon>unclassified sequences</taxon>
        <taxon>metagenomes</taxon>
        <taxon>ecological metagenomes</taxon>
    </lineage>
</organism>
<sequence>AGIVVVHGGGLLSAARDYALFLIVLAVASLAGLLATTRSTNRGSEAHDAPHHDHRAV</sequence>
<accession>X1GKG9</accession>
<feature type="non-terminal residue" evidence="2">
    <location>
        <position position="1"/>
    </location>
</feature>
<dbReference type="AlphaFoldDB" id="X1GKG9"/>
<protein>
    <submittedName>
        <fullName evidence="2">Uncharacterized protein</fullName>
    </submittedName>
</protein>
<proteinExistence type="predicted"/>
<reference evidence="2" key="1">
    <citation type="journal article" date="2014" name="Front. Microbiol.">
        <title>High frequency of phylogenetically diverse reductive dehalogenase-homologous genes in deep subseafloor sedimentary metagenomes.</title>
        <authorList>
            <person name="Kawai M."/>
            <person name="Futagami T."/>
            <person name="Toyoda A."/>
            <person name="Takaki Y."/>
            <person name="Nishi S."/>
            <person name="Hori S."/>
            <person name="Arai W."/>
            <person name="Tsubouchi T."/>
            <person name="Morono Y."/>
            <person name="Uchiyama I."/>
            <person name="Ito T."/>
            <person name="Fujiyama A."/>
            <person name="Inagaki F."/>
            <person name="Takami H."/>
        </authorList>
    </citation>
    <scope>NUCLEOTIDE SEQUENCE</scope>
    <source>
        <strain evidence="2">Expedition CK06-06</strain>
    </source>
</reference>
<evidence type="ECO:0000313" key="2">
    <source>
        <dbReference type="EMBL" id="GAH45350.1"/>
    </source>
</evidence>
<feature type="transmembrane region" description="Helical" evidence="1">
    <location>
        <begin position="18"/>
        <end position="36"/>
    </location>
</feature>
<keyword evidence="1" id="KW-0812">Transmembrane</keyword>